<evidence type="ECO:0000256" key="1">
    <source>
        <dbReference type="SAM" id="Coils"/>
    </source>
</evidence>
<dbReference type="EMBL" id="CP066075">
    <property type="protein sequence ID" value="QQC63742.1"/>
    <property type="molecule type" value="Genomic_DNA"/>
</dbReference>
<evidence type="ECO:0000313" key="3">
    <source>
        <dbReference type="Proteomes" id="UP000595610"/>
    </source>
</evidence>
<keyword evidence="3" id="KW-1185">Reference proteome</keyword>
<protein>
    <submittedName>
        <fullName evidence="2">Uncharacterized protein</fullName>
    </submittedName>
</protein>
<keyword evidence="1" id="KW-0175">Coiled coil</keyword>
<gene>
    <name evidence="2" type="ORF">I6I06_15805</name>
</gene>
<reference evidence="2 3" key="1">
    <citation type="submission" date="2020-12" db="EMBL/GenBank/DDBJ databases">
        <title>FDA dAtabase for Regulatory Grade micrObial Sequences (FDA-ARGOS): Supporting development and validation of Infectious Disease Dx tests.</title>
        <authorList>
            <person name="Nelson B."/>
            <person name="Plummer A."/>
            <person name="Tallon L."/>
            <person name="Sadzewicz L."/>
            <person name="Zhao X."/>
            <person name="Boylan J."/>
            <person name="Ott S."/>
            <person name="Bowen H."/>
            <person name="Vavikolanu K."/>
            <person name="Mehta A."/>
            <person name="Aluvathingal J."/>
            <person name="Nadendla S."/>
            <person name="Myers T."/>
            <person name="Yan Y."/>
            <person name="Sichtig H."/>
        </authorList>
    </citation>
    <scope>NUCLEOTIDE SEQUENCE [LARGE SCALE GENOMIC DNA]</scope>
    <source>
        <strain evidence="2 3">FDAARGOS_1049</strain>
    </source>
</reference>
<accession>A0A7T4N1X3</accession>
<proteinExistence type="predicted"/>
<organism evidence="2 3">
    <name type="scientific">Paraburkholderia ginsengisoli</name>
    <dbReference type="NCBI Taxonomy" id="311231"/>
    <lineage>
        <taxon>Bacteria</taxon>
        <taxon>Pseudomonadati</taxon>
        <taxon>Pseudomonadota</taxon>
        <taxon>Betaproteobacteria</taxon>
        <taxon>Burkholderiales</taxon>
        <taxon>Burkholderiaceae</taxon>
        <taxon>Paraburkholderia</taxon>
    </lineage>
</organism>
<dbReference type="RefSeq" id="WP_042321566.1">
    <property type="nucleotide sequence ID" value="NZ_CP066075.1"/>
</dbReference>
<sequence length="280" mass="30168">MDELDLYRIADTYTLVDAAALLVGEKPSRVCPPRRGICKRYHLPRFEPLDKGATDLNSKADSFDVALKSLLHAVEGGTLPAKLNLVIDEEMAAMAHVMMPGCEIAGPINPGSATILADDLREWLTSRGVKSGFFFPEVSPLPASDAALIERLRAAETARDILMRELAALSNVETERDNLREQTSALADEVGQLTGSLDAAGTRIRELSGNQAQGKSRTAMLRLIGGLAMSGHGIDIHGGRLEGIGQVISDMASKGVSVSEQMLRDRLKEAAKLIDRLDPK</sequence>
<dbReference type="Proteomes" id="UP000595610">
    <property type="component" value="Chromosome 1"/>
</dbReference>
<dbReference type="AlphaFoldDB" id="A0A7T4N1X3"/>
<name>A0A7T4N1X3_9BURK</name>
<evidence type="ECO:0000313" key="2">
    <source>
        <dbReference type="EMBL" id="QQC63742.1"/>
    </source>
</evidence>
<feature type="coiled-coil region" evidence="1">
    <location>
        <begin position="152"/>
        <end position="189"/>
    </location>
</feature>
<dbReference type="KEGG" id="pgis:I6I06_15805"/>